<sequence>MVFEWSIYSSWVVGLLSNSNTGLFLGADLTFTALVFLLAIAVFFLWWLIFHLLITFWRFPLKILAKLNTVFFMISFWPLLNSSTSSIIAIGFKRIFSVLISAFTECSISIVVKGLVNNL</sequence>
<keyword evidence="3" id="KW-1185">Reference proteome</keyword>
<dbReference type="EMBL" id="CAJZBQ010000044">
    <property type="protein sequence ID" value="CAG9327972.1"/>
    <property type="molecule type" value="Genomic_DNA"/>
</dbReference>
<proteinExistence type="predicted"/>
<feature type="transmembrane region" description="Helical" evidence="1">
    <location>
        <begin position="69"/>
        <end position="89"/>
    </location>
</feature>
<gene>
    <name evidence="2" type="ORF">BSTOLATCC_MIC44592</name>
</gene>
<evidence type="ECO:0008006" key="4">
    <source>
        <dbReference type="Google" id="ProtNLM"/>
    </source>
</evidence>
<name>A0AAU9JJ10_9CILI</name>
<dbReference type="Proteomes" id="UP001162131">
    <property type="component" value="Unassembled WGS sequence"/>
</dbReference>
<accession>A0AAU9JJ10</accession>
<feature type="transmembrane region" description="Helical" evidence="1">
    <location>
        <begin position="33"/>
        <end position="57"/>
    </location>
</feature>
<evidence type="ECO:0000313" key="2">
    <source>
        <dbReference type="EMBL" id="CAG9327972.1"/>
    </source>
</evidence>
<evidence type="ECO:0000256" key="1">
    <source>
        <dbReference type="SAM" id="Phobius"/>
    </source>
</evidence>
<reference evidence="2" key="1">
    <citation type="submission" date="2021-09" db="EMBL/GenBank/DDBJ databases">
        <authorList>
            <consortium name="AG Swart"/>
            <person name="Singh M."/>
            <person name="Singh A."/>
            <person name="Seah K."/>
            <person name="Emmerich C."/>
        </authorList>
    </citation>
    <scope>NUCLEOTIDE SEQUENCE</scope>
    <source>
        <strain evidence="2">ATCC30299</strain>
    </source>
</reference>
<protein>
    <recommendedName>
        <fullName evidence="4">ATP synthase F0 subunit 6</fullName>
    </recommendedName>
</protein>
<comment type="caution">
    <text evidence="2">The sequence shown here is derived from an EMBL/GenBank/DDBJ whole genome shotgun (WGS) entry which is preliminary data.</text>
</comment>
<evidence type="ECO:0000313" key="3">
    <source>
        <dbReference type="Proteomes" id="UP001162131"/>
    </source>
</evidence>
<dbReference type="AlphaFoldDB" id="A0AAU9JJ10"/>
<keyword evidence="1" id="KW-1133">Transmembrane helix</keyword>
<keyword evidence="1" id="KW-0812">Transmembrane</keyword>
<keyword evidence="1" id="KW-0472">Membrane</keyword>
<organism evidence="2 3">
    <name type="scientific">Blepharisma stoltei</name>
    <dbReference type="NCBI Taxonomy" id="1481888"/>
    <lineage>
        <taxon>Eukaryota</taxon>
        <taxon>Sar</taxon>
        <taxon>Alveolata</taxon>
        <taxon>Ciliophora</taxon>
        <taxon>Postciliodesmatophora</taxon>
        <taxon>Heterotrichea</taxon>
        <taxon>Heterotrichida</taxon>
        <taxon>Blepharismidae</taxon>
        <taxon>Blepharisma</taxon>
    </lineage>
</organism>